<evidence type="ECO:0000313" key="1">
    <source>
        <dbReference type="EMBL" id="SAL76112.1"/>
    </source>
</evidence>
<accession>A0A158K4R4</accession>
<sequence length="133" mass="14514">MIDMTEEALKTWGYFHDWYLHNVTIGPNAEPRTLTLGLQLGSRNAVVTFNGVTCLSVERLGLLNIVYGIHFVAPDDAKYARASAVLEAGERLTNRKAALLAFVYSTLGAELAIECDSLEVHVTESGTFASPLL</sequence>
<evidence type="ECO:0000313" key="2">
    <source>
        <dbReference type="Proteomes" id="UP000055019"/>
    </source>
</evidence>
<dbReference type="Proteomes" id="UP000055019">
    <property type="component" value="Unassembled WGS sequence"/>
</dbReference>
<gene>
    <name evidence="1" type="ORF">AWB74_04940</name>
</gene>
<dbReference type="AlphaFoldDB" id="A0A158K4R4"/>
<dbReference type="EMBL" id="FCOM02000025">
    <property type="protein sequence ID" value="SAL76112.1"/>
    <property type="molecule type" value="Genomic_DNA"/>
</dbReference>
<comment type="caution">
    <text evidence="1">The sequence shown here is derived from an EMBL/GenBank/DDBJ whole genome shotgun (WGS) entry which is preliminary data.</text>
</comment>
<keyword evidence="2" id="KW-1185">Reference proteome</keyword>
<protein>
    <submittedName>
        <fullName evidence="1">Uncharacterized protein</fullName>
    </submittedName>
</protein>
<name>A0A158K4R4_9BURK</name>
<proteinExistence type="predicted"/>
<reference evidence="1" key="1">
    <citation type="submission" date="2016-01" db="EMBL/GenBank/DDBJ databases">
        <authorList>
            <person name="Peeters C."/>
        </authorList>
    </citation>
    <scope>NUCLEOTIDE SEQUENCE [LARGE SCALE GENOMIC DNA]</scope>
    <source>
        <strain evidence="1">LMG 29317</strain>
    </source>
</reference>
<organism evidence="1 2">
    <name type="scientific">Caballeronia arvi</name>
    <dbReference type="NCBI Taxonomy" id="1777135"/>
    <lineage>
        <taxon>Bacteria</taxon>
        <taxon>Pseudomonadati</taxon>
        <taxon>Pseudomonadota</taxon>
        <taxon>Betaproteobacteria</taxon>
        <taxon>Burkholderiales</taxon>
        <taxon>Burkholderiaceae</taxon>
        <taxon>Caballeronia</taxon>
    </lineage>
</organism>